<dbReference type="Proteomes" id="UP000187465">
    <property type="component" value="Unassembled WGS sequence"/>
</dbReference>
<dbReference type="AlphaFoldDB" id="A0A1R0X095"/>
<gene>
    <name evidence="2" type="ORF">BJP51_04045</name>
</gene>
<feature type="domain" description="IrrE N-terminal-like" evidence="1">
    <location>
        <begin position="43"/>
        <end position="149"/>
    </location>
</feature>
<evidence type="ECO:0000313" key="3">
    <source>
        <dbReference type="Proteomes" id="UP000187465"/>
    </source>
</evidence>
<name>A0A1R0X095_9BACL</name>
<reference evidence="2 3" key="1">
    <citation type="submission" date="2016-10" db="EMBL/GenBank/DDBJ databases">
        <title>Paenibacillus species isolates.</title>
        <authorList>
            <person name="Beno S.M."/>
        </authorList>
    </citation>
    <scope>NUCLEOTIDE SEQUENCE [LARGE SCALE GENOMIC DNA]</scope>
    <source>
        <strain evidence="2 3">FSL H7-0604</strain>
    </source>
</reference>
<dbReference type="RefSeq" id="WP_051491332.1">
    <property type="nucleotide sequence ID" value="NZ_MKQP01000045.1"/>
</dbReference>
<organism evidence="2 3">
    <name type="scientific">Paenibacillus odorifer</name>
    <dbReference type="NCBI Taxonomy" id="189426"/>
    <lineage>
        <taxon>Bacteria</taxon>
        <taxon>Bacillati</taxon>
        <taxon>Bacillota</taxon>
        <taxon>Bacilli</taxon>
        <taxon>Bacillales</taxon>
        <taxon>Paenibacillaceae</taxon>
        <taxon>Paenibacillus</taxon>
    </lineage>
</organism>
<dbReference type="Gene3D" id="1.10.10.2910">
    <property type="match status" value="1"/>
</dbReference>
<comment type="caution">
    <text evidence="2">The sequence shown here is derived from an EMBL/GenBank/DDBJ whole genome shotgun (WGS) entry which is preliminary data.</text>
</comment>
<sequence>MFKYYKETHLEEFVKHLYINNGIHLPGDIAVSAIAKKLNVTVTYVKVRSTSHQTKKGKLLIFLNDQKTLQEQREDFLHELGHLLRHSGNQNLLPKSFVKYQEDDTEQFKIYALMPFFMINQIILSPDRRQAIEQLSIVFSVNLELAQKRYEQILRREFEGGMNAEISNAVQPRKEVNTTVNDEVEFAVYYDPSGTTDGPSQLIVTLDEWTLINCREIELPIGERLPEIDLDEMQRIECMSTFSSDVICFDGIVTLQVHQLLYRHGLKKRCYVIHMHDVEMKIARDQIMTRKLSW</sequence>
<dbReference type="InterPro" id="IPR010359">
    <property type="entry name" value="IrrE_HExxH"/>
</dbReference>
<proteinExistence type="predicted"/>
<protein>
    <recommendedName>
        <fullName evidence="1">IrrE N-terminal-like domain-containing protein</fullName>
    </recommendedName>
</protein>
<dbReference type="EMBL" id="MKQP01000045">
    <property type="protein sequence ID" value="OMD25431.1"/>
    <property type="molecule type" value="Genomic_DNA"/>
</dbReference>
<evidence type="ECO:0000313" key="2">
    <source>
        <dbReference type="EMBL" id="OMD25431.1"/>
    </source>
</evidence>
<dbReference type="Pfam" id="PF06114">
    <property type="entry name" value="Peptidase_M78"/>
    <property type="match status" value="1"/>
</dbReference>
<accession>A0A1R0X095</accession>
<evidence type="ECO:0000259" key="1">
    <source>
        <dbReference type="Pfam" id="PF06114"/>
    </source>
</evidence>